<dbReference type="Proteomes" id="UP000219974">
    <property type="component" value="Chromosome 12"/>
</dbReference>
<evidence type="ECO:0000313" key="9">
    <source>
        <dbReference type="Proteomes" id="UP000219860"/>
    </source>
</evidence>
<dbReference type="OMA" id="FQATIMS"/>
<dbReference type="EMBL" id="LT614638">
    <property type="protein sequence ID" value="SCN27241.1"/>
    <property type="molecule type" value="Genomic_DNA"/>
</dbReference>
<dbReference type="EMBL" id="LT608260">
    <property type="protein sequence ID" value="SCO63667.1"/>
    <property type="molecule type" value="Genomic_DNA"/>
</dbReference>
<sequence length="1136" mass="135209">MDGDEVVCVHMNLKFLIFKNIEKNEDNYLCNDFIIDLADAEDIESSNISKGYFIKKFHEFLQKKKKNEYECVINGTITEVANFFFQNIELFIKIKKIQYEIENKIGELNKYEKNKQGEDTDYTFTNKDFGINKNIINLIKSIDVQNDLNFENNDNIYFKCLFKDLINNFEFIENKQYENISNFYISNNLIFSINLKFEEYSIYKNYMEYEKRINWTNNSYFSRYPNNENGKNIRNMNNNMYTEKTENKINHILNIFNFKNIFFLYINFDQYKKEFFIDNDVEVSVGSIVHSITPSSCIDENEHDNINNKIDDDPDNIHIKNNNEKFNDNIYNKNSIGCHFSLIFVDKIKEINDYFLINDIYIYVNKMQLEVDKRALFFQKNIHINKNDDNENYINKKKDTLEIYSDFRQISYDLVTSSNSIPNLKFKATIIYFPLNSDYNNTRSGIDDNYNFTNIQQIMAAPNDQITTSHHRIHQIDEVNNQNFSFGKGHKNVCEYFGINKEKTINNRTSNITGNWELPIILDKNDNIIVCNIFLSAISCHILELSNIYAEKNKNKQNKFFIKMESNIMGNSFVSPLYIFEENKKIELKNCHLDSEVELKGSELLSYFENKKILFELSIKEQDNNINIGKGEFNIKNILNELKETLESENNKGYYKQKLSISLYLNVFKEKYLTSEIDSEIYFSIKDKKDNMAEKKTNLVESRLRVYENSIHNPIINEWNDETGNIPSNIYEFKLWKENEEKLMKEVLKKKEENLIKKLTKKYEQMEKERKNELEIKKNKVKEIIIKMKEDEINILNSRNELKLKDQELNSEISNIENKLKQVKLAYEKSLSNFKKSIRHNNLNDIILEENSVLKTNYKKLKNDIKNLKKENEQMKEVLSKYNNKDNTIISNKYFHELKRTKNNDEISDVKNMNTSQIENYIKNIKKNRKLILNLLKNFVLNFEYIYDQTYNEKLEDNFRSLLKIINQIKTIINKEIKNDQPLLSDFENTIENESDFYLKKNEEQDKTKKGENENYENDGNKFVKDKGVINKYYNKTNYFTELKKKETFYDSNDEENQNSNYKLTRLIPKGEKKHTNEIKPSVVEDSNKIVNVNKAKIAENLKSEINRLIQNGIYNENDQIIINMKKKLNSLILNI</sequence>
<dbReference type="Proteomes" id="UP000069549">
    <property type="component" value="Chromosome 12"/>
</dbReference>
<evidence type="ECO:0000313" key="7">
    <source>
        <dbReference type="EMBL" id="SCO63667.1"/>
    </source>
</evidence>
<feature type="region of interest" description="Disordered" evidence="2">
    <location>
        <begin position="999"/>
        <end position="1018"/>
    </location>
</feature>
<proteinExistence type="predicted"/>
<accession>A0A0Y9YIF8</accession>
<evidence type="ECO:0000313" key="6">
    <source>
        <dbReference type="EMBL" id="SCO61828.1"/>
    </source>
</evidence>
<dbReference type="Proteomes" id="UP000220214">
    <property type="component" value="Chromosome 12"/>
</dbReference>
<evidence type="ECO:0000313" key="10">
    <source>
        <dbReference type="Proteomes" id="UP000219974"/>
    </source>
</evidence>
<dbReference type="Proteomes" id="UP000219860">
    <property type="component" value="Chromosome 12"/>
</dbReference>
<evidence type="ECO:0000313" key="4">
    <source>
        <dbReference type="EMBL" id="SCM25031.1"/>
    </source>
</evidence>
<name>A0A0Y9YIF8_PLABE</name>
<dbReference type="VEuPathDB" id="PlasmoDB:PBANKA_1219900"/>
<gene>
    <name evidence="3" type="ORF">PBK173_000333000</name>
    <name evidence="5" type="ORF">PBNK65E_000323600</name>
    <name evidence="4" type="ORF">PBNK65NY_000323200</name>
    <name evidence="7" type="ORF">PBSP11A_000323500</name>
    <name evidence="6" type="ORF">PBSP11RLL_000323500</name>
</gene>
<dbReference type="AlphaFoldDB" id="A0A0Y9YIF8"/>
<dbReference type="EMBL" id="LT160032">
    <property type="protein sequence ID" value="CXI77323.1"/>
    <property type="molecule type" value="Genomic_DNA"/>
</dbReference>
<organism evidence="3 8">
    <name type="scientific">Plasmodium berghei</name>
    <dbReference type="NCBI Taxonomy" id="5821"/>
    <lineage>
        <taxon>Eukaryota</taxon>
        <taxon>Sar</taxon>
        <taxon>Alveolata</taxon>
        <taxon>Apicomplexa</taxon>
        <taxon>Aconoidasida</taxon>
        <taxon>Haemosporida</taxon>
        <taxon>Plasmodiidae</taxon>
        <taxon>Plasmodium</taxon>
        <taxon>Plasmodium (Vinckeia)</taxon>
    </lineage>
</organism>
<evidence type="ECO:0000256" key="1">
    <source>
        <dbReference type="SAM" id="Coils"/>
    </source>
</evidence>
<dbReference type="Proteomes" id="UP000516480">
    <property type="component" value="Chromosome 12"/>
</dbReference>
<evidence type="ECO:0000313" key="8">
    <source>
        <dbReference type="Proteomes" id="UP000069549"/>
    </source>
</evidence>
<dbReference type="EMBL" id="LT608276">
    <property type="protein sequence ID" value="SCO61828.1"/>
    <property type="molecule type" value="Genomic_DNA"/>
</dbReference>
<evidence type="ECO:0000313" key="5">
    <source>
        <dbReference type="EMBL" id="SCN27241.1"/>
    </source>
</evidence>
<protein>
    <submittedName>
        <fullName evidence="3">Cg7 protein, putative</fullName>
    </submittedName>
</protein>
<evidence type="ECO:0000313" key="12">
    <source>
        <dbReference type="Proteomes" id="UP000516480"/>
    </source>
</evidence>
<dbReference type="EMBL" id="LT608148">
    <property type="protein sequence ID" value="SCM25031.1"/>
    <property type="molecule type" value="Genomic_DNA"/>
</dbReference>
<keyword evidence="1" id="KW-0175">Coiled coil</keyword>
<evidence type="ECO:0000313" key="11">
    <source>
        <dbReference type="Proteomes" id="UP000220214"/>
    </source>
</evidence>
<reference evidence="3 8" key="1">
    <citation type="submission" date="2016-02" db="EMBL/GenBank/DDBJ databases">
        <authorList>
            <consortium name="Pathogen Informatics"/>
        </authorList>
    </citation>
    <scope>NUCLEOTIDE SEQUENCE [LARGE SCALE GENOMIC DNA]</scope>
    <source>
        <strain evidence="3 8">K173</strain>
        <strain evidence="4 12">NK65 ny</strain>
        <strain evidence="5 11">NK65e</strain>
        <strain evidence="7 9">SP11 Antwerpcl1</strain>
        <strain evidence="6 10">SP11 RLL</strain>
    </source>
</reference>
<evidence type="ECO:0000256" key="2">
    <source>
        <dbReference type="SAM" id="MobiDB-lite"/>
    </source>
</evidence>
<evidence type="ECO:0000313" key="3">
    <source>
        <dbReference type="EMBL" id="CXI77323.1"/>
    </source>
</evidence>
<dbReference type="OrthoDB" id="371707at2759"/>
<feature type="coiled-coil region" evidence="1">
    <location>
        <begin position="749"/>
        <end position="888"/>
    </location>
</feature>